<dbReference type="Pfam" id="PF00781">
    <property type="entry name" value="DAGK_cat"/>
    <property type="match status" value="1"/>
</dbReference>
<dbReference type="GO" id="GO:0006672">
    <property type="term" value="P:ceramide metabolic process"/>
    <property type="evidence" value="ECO:0007669"/>
    <property type="project" value="TreeGrafter"/>
</dbReference>
<protein>
    <recommendedName>
        <fullName evidence="1">DAGKc domain-containing protein</fullName>
    </recommendedName>
</protein>
<dbReference type="InterPro" id="IPR050187">
    <property type="entry name" value="Lipid_Phosphate_FormReg"/>
</dbReference>
<accession>A0AAN8J9J7</accession>
<reference evidence="2 3" key="1">
    <citation type="submission" date="2024-01" db="EMBL/GenBank/DDBJ databases">
        <title>The genome of the rayed Mediterranean limpet Patella caerulea (Linnaeus, 1758).</title>
        <authorList>
            <person name="Anh-Thu Weber A."/>
            <person name="Halstead-Nussloch G."/>
        </authorList>
    </citation>
    <scope>NUCLEOTIDE SEQUENCE [LARGE SCALE GENOMIC DNA]</scope>
    <source>
        <strain evidence="2">AATW-2023a</strain>
        <tissue evidence="2">Whole specimen</tissue>
    </source>
</reference>
<sequence length="476" mass="53838">MDPLQNVPLDSEIGNFTSGGISVEITINHECIQWSFNNSSETEAKLKVKNKCLEWKDVVGVQPLSKNTNHLTESQQKTDTDFNQIKLYYIVKKEDHKWKCDHIIFEGDFSSWISRLKERIRQGKPRNLLVIINPIGGFGKGRQNYEKKVAPLFELADITTDVKVTERAGHTIDILKTYDFSTINGIVSVGGDGLYHEVLNGILPTIQDDNIDYNDTDVTLKSPPVPIGVIPTGTGNGIAGWSCGCIDIETSALHIIRGEHHKSCALSIKVGGKHVAFAGLLFSYGVMSDLIKKSEERRWMKVMRYPVSLLGGFLGRQRSFNADVTYKTLNTNMDEEKKEDNCETDWKTVDLKEFLSVNVFCCDMRVDNGVVKCDRQSDSILLMSYGRIKKLEQMKLWGRIATQNPNFLDFDWLIKNSNVTRFHIKVDESVDCGSSNEKDRALELYVNIDGESIPISERDIDVRFCSQLVPIYSSKF</sequence>
<dbReference type="PANTHER" id="PTHR12358:SF111">
    <property type="entry name" value="CERAMIDE KINASE, ISOFORM A"/>
    <property type="match status" value="1"/>
</dbReference>
<dbReference type="Proteomes" id="UP001347796">
    <property type="component" value="Unassembled WGS sequence"/>
</dbReference>
<evidence type="ECO:0000259" key="1">
    <source>
        <dbReference type="PROSITE" id="PS50146"/>
    </source>
</evidence>
<proteinExistence type="predicted"/>
<dbReference type="InterPro" id="IPR001206">
    <property type="entry name" value="Diacylglycerol_kinase_cat_dom"/>
</dbReference>
<dbReference type="GO" id="GO:0016020">
    <property type="term" value="C:membrane"/>
    <property type="evidence" value="ECO:0007669"/>
    <property type="project" value="GOC"/>
</dbReference>
<dbReference type="SUPFAM" id="SSF111331">
    <property type="entry name" value="NAD kinase/diacylglycerol kinase-like"/>
    <property type="match status" value="1"/>
</dbReference>
<dbReference type="InterPro" id="IPR017438">
    <property type="entry name" value="ATP-NAD_kinase_N"/>
</dbReference>
<dbReference type="EMBL" id="JAZGQO010000013">
    <property type="protein sequence ID" value="KAK6172011.1"/>
    <property type="molecule type" value="Genomic_DNA"/>
</dbReference>
<dbReference type="Pfam" id="PF25382">
    <property type="entry name" value="PH_CERK"/>
    <property type="match status" value="1"/>
</dbReference>
<feature type="domain" description="DAGKc" evidence="1">
    <location>
        <begin position="123"/>
        <end position="272"/>
    </location>
</feature>
<dbReference type="InterPro" id="IPR057465">
    <property type="entry name" value="CERK_PH"/>
</dbReference>
<keyword evidence="3" id="KW-1185">Reference proteome</keyword>
<dbReference type="Gene3D" id="2.60.200.40">
    <property type="match status" value="1"/>
</dbReference>
<dbReference type="Gene3D" id="3.40.50.10330">
    <property type="entry name" value="Probable inorganic polyphosphate/atp-NAD kinase, domain 1"/>
    <property type="match status" value="1"/>
</dbReference>
<gene>
    <name evidence="2" type="ORF">SNE40_018415</name>
</gene>
<dbReference type="SMART" id="SM00046">
    <property type="entry name" value="DAGKc"/>
    <property type="match status" value="1"/>
</dbReference>
<dbReference type="PANTHER" id="PTHR12358">
    <property type="entry name" value="SPHINGOSINE KINASE"/>
    <property type="match status" value="1"/>
</dbReference>
<name>A0AAN8J9J7_PATCE</name>
<evidence type="ECO:0000313" key="3">
    <source>
        <dbReference type="Proteomes" id="UP001347796"/>
    </source>
</evidence>
<evidence type="ECO:0000313" key="2">
    <source>
        <dbReference type="EMBL" id="KAK6172011.1"/>
    </source>
</evidence>
<dbReference type="InterPro" id="IPR016064">
    <property type="entry name" value="NAD/diacylglycerol_kinase_sf"/>
</dbReference>
<dbReference type="PROSITE" id="PS50146">
    <property type="entry name" value="DAGK"/>
    <property type="match status" value="1"/>
</dbReference>
<dbReference type="AlphaFoldDB" id="A0AAN8J9J7"/>
<dbReference type="GO" id="GO:0001729">
    <property type="term" value="F:ceramide kinase activity"/>
    <property type="evidence" value="ECO:0007669"/>
    <property type="project" value="TreeGrafter"/>
</dbReference>
<organism evidence="2 3">
    <name type="scientific">Patella caerulea</name>
    <name type="common">Rayed Mediterranean limpet</name>
    <dbReference type="NCBI Taxonomy" id="87958"/>
    <lineage>
        <taxon>Eukaryota</taxon>
        <taxon>Metazoa</taxon>
        <taxon>Spiralia</taxon>
        <taxon>Lophotrochozoa</taxon>
        <taxon>Mollusca</taxon>
        <taxon>Gastropoda</taxon>
        <taxon>Patellogastropoda</taxon>
        <taxon>Patelloidea</taxon>
        <taxon>Patellidae</taxon>
        <taxon>Patella</taxon>
    </lineage>
</organism>
<comment type="caution">
    <text evidence="2">The sequence shown here is derived from an EMBL/GenBank/DDBJ whole genome shotgun (WGS) entry which is preliminary data.</text>
</comment>